<dbReference type="Proteomes" id="UP000824160">
    <property type="component" value="Unassembled WGS sequence"/>
</dbReference>
<keyword evidence="1" id="KW-0812">Transmembrane</keyword>
<organism evidence="2 3">
    <name type="scientific">Candidatus Faecivivens stercoripullorum</name>
    <dbReference type="NCBI Taxonomy" id="2840805"/>
    <lineage>
        <taxon>Bacteria</taxon>
        <taxon>Bacillati</taxon>
        <taxon>Bacillota</taxon>
        <taxon>Clostridia</taxon>
        <taxon>Eubacteriales</taxon>
        <taxon>Oscillospiraceae</taxon>
        <taxon>Oscillospiraceae incertae sedis</taxon>
        <taxon>Candidatus Faecivivens</taxon>
    </lineage>
</organism>
<proteinExistence type="predicted"/>
<gene>
    <name evidence="2" type="ORF">IAC43_00430</name>
</gene>
<sequence length="192" mass="21192">MTKSWTKTGYRILMRLCGFGFAAVVVLLGILYYQHAHPPEPELLTDEEQLEMHLSGRDAGYAKLCSTASGTVGNELIAYSAGENGFEKIAYFDLYFTFEDGQVQQEGTVIGSSCNLHTLGEKTSELYSALTADGQLVAIVYDAEGTALIQSDGSLTRLQEYYVHDNTLAECTESYLEQHFDQLEFDTVLPSA</sequence>
<name>A0A9D1KQ45_9FIRM</name>
<dbReference type="EMBL" id="DVLW01000015">
    <property type="protein sequence ID" value="HIT93628.1"/>
    <property type="molecule type" value="Genomic_DNA"/>
</dbReference>
<dbReference type="AlphaFoldDB" id="A0A9D1KQ45"/>
<reference evidence="2" key="2">
    <citation type="journal article" date="2021" name="PeerJ">
        <title>Extensive microbial diversity within the chicken gut microbiome revealed by metagenomics and culture.</title>
        <authorList>
            <person name="Gilroy R."/>
            <person name="Ravi A."/>
            <person name="Getino M."/>
            <person name="Pursley I."/>
            <person name="Horton D.L."/>
            <person name="Alikhan N.F."/>
            <person name="Baker D."/>
            <person name="Gharbi K."/>
            <person name="Hall N."/>
            <person name="Watson M."/>
            <person name="Adriaenssens E.M."/>
            <person name="Foster-Nyarko E."/>
            <person name="Jarju S."/>
            <person name="Secka A."/>
            <person name="Antonio M."/>
            <person name="Oren A."/>
            <person name="Chaudhuri R.R."/>
            <person name="La Ragione R."/>
            <person name="Hildebrand F."/>
            <person name="Pallen M.J."/>
        </authorList>
    </citation>
    <scope>NUCLEOTIDE SEQUENCE</scope>
    <source>
        <strain evidence="2">ChiBcec7-5410</strain>
    </source>
</reference>
<accession>A0A9D1KQ45</accession>
<evidence type="ECO:0000313" key="2">
    <source>
        <dbReference type="EMBL" id="HIT93628.1"/>
    </source>
</evidence>
<comment type="caution">
    <text evidence="2">The sequence shown here is derived from an EMBL/GenBank/DDBJ whole genome shotgun (WGS) entry which is preliminary data.</text>
</comment>
<feature type="transmembrane region" description="Helical" evidence="1">
    <location>
        <begin position="12"/>
        <end position="33"/>
    </location>
</feature>
<keyword evidence="1" id="KW-0472">Membrane</keyword>
<evidence type="ECO:0000256" key="1">
    <source>
        <dbReference type="SAM" id="Phobius"/>
    </source>
</evidence>
<evidence type="ECO:0000313" key="3">
    <source>
        <dbReference type="Proteomes" id="UP000824160"/>
    </source>
</evidence>
<protein>
    <submittedName>
        <fullName evidence="2">Uncharacterized protein</fullName>
    </submittedName>
</protein>
<reference evidence="2" key="1">
    <citation type="submission" date="2020-10" db="EMBL/GenBank/DDBJ databases">
        <authorList>
            <person name="Gilroy R."/>
        </authorList>
    </citation>
    <scope>NUCLEOTIDE SEQUENCE</scope>
    <source>
        <strain evidence="2">ChiBcec7-5410</strain>
    </source>
</reference>
<keyword evidence="1" id="KW-1133">Transmembrane helix</keyword>